<evidence type="ECO:0000313" key="2">
    <source>
        <dbReference type="EMBL" id="RVW95481.1"/>
    </source>
</evidence>
<organism evidence="2 3">
    <name type="scientific">Vitis vinifera</name>
    <name type="common">Grape</name>
    <dbReference type="NCBI Taxonomy" id="29760"/>
    <lineage>
        <taxon>Eukaryota</taxon>
        <taxon>Viridiplantae</taxon>
        <taxon>Streptophyta</taxon>
        <taxon>Embryophyta</taxon>
        <taxon>Tracheophyta</taxon>
        <taxon>Spermatophyta</taxon>
        <taxon>Magnoliopsida</taxon>
        <taxon>eudicotyledons</taxon>
        <taxon>Gunneridae</taxon>
        <taxon>Pentapetalae</taxon>
        <taxon>rosids</taxon>
        <taxon>Vitales</taxon>
        <taxon>Vitaceae</taxon>
        <taxon>Viteae</taxon>
        <taxon>Vitis</taxon>
    </lineage>
</organism>
<dbReference type="Proteomes" id="UP000288805">
    <property type="component" value="Unassembled WGS sequence"/>
</dbReference>
<sequence length="116" mass="12971">MASTRRYAMRHKIGRRDQGMKVMLFRSEVPIKGATDHMTSSSKPSSSYSPWAGNQKVKIVDGSLLATAEKSKLTQDQKCQANFFPSQYEFQDLNSRRMTDSARQSGDSTSSKMGPN</sequence>
<feature type="region of interest" description="Disordered" evidence="1">
    <location>
        <begin position="92"/>
        <end position="116"/>
    </location>
</feature>
<proteinExistence type="predicted"/>
<feature type="region of interest" description="Disordered" evidence="1">
    <location>
        <begin position="32"/>
        <end position="53"/>
    </location>
</feature>
<feature type="compositionally biased region" description="Polar residues" evidence="1">
    <location>
        <begin position="101"/>
        <end position="116"/>
    </location>
</feature>
<feature type="compositionally biased region" description="Low complexity" evidence="1">
    <location>
        <begin position="40"/>
        <end position="50"/>
    </location>
</feature>
<reference evidence="2 3" key="1">
    <citation type="journal article" date="2018" name="PLoS Genet.">
        <title>Population sequencing reveals clonal diversity and ancestral inbreeding in the grapevine cultivar Chardonnay.</title>
        <authorList>
            <person name="Roach M.J."/>
            <person name="Johnson D.L."/>
            <person name="Bohlmann J."/>
            <person name="van Vuuren H.J."/>
            <person name="Jones S.J."/>
            <person name="Pretorius I.S."/>
            <person name="Schmidt S.A."/>
            <person name="Borneman A.R."/>
        </authorList>
    </citation>
    <scope>NUCLEOTIDE SEQUENCE [LARGE SCALE GENOMIC DNA]</scope>
    <source>
        <strain evidence="3">cv. Chardonnay</strain>
        <tissue evidence="2">Leaf</tissue>
    </source>
</reference>
<dbReference type="EMBL" id="QGNW01000114">
    <property type="protein sequence ID" value="RVW95481.1"/>
    <property type="molecule type" value="Genomic_DNA"/>
</dbReference>
<evidence type="ECO:0000256" key="1">
    <source>
        <dbReference type="SAM" id="MobiDB-lite"/>
    </source>
</evidence>
<comment type="caution">
    <text evidence="2">The sequence shown here is derived from an EMBL/GenBank/DDBJ whole genome shotgun (WGS) entry which is preliminary data.</text>
</comment>
<evidence type="ECO:0000313" key="3">
    <source>
        <dbReference type="Proteomes" id="UP000288805"/>
    </source>
</evidence>
<protein>
    <submittedName>
        <fullName evidence="2">Uncharacterized protein</fullName>
    </submittedName>
</protein>
<accession>A0A438IFH4</accession>
<gene>
    <name evidence="2" type="ORF">CK203_028665</name>
</gene>
<name>A0A438IFH4_VITVI</name>
<dbReference type="AlphaFoldDB" id="A0A438IFH4"/>